<dbReference type="Proteomes" id="UP000494363">
    <property type="component" value="Unassembled WGS sequence"/>
</dbReference>
<organism evidence="1 2">
    <name type="scientific">Paraburkholderia humisilvae</name>
    <dbReference type="NCBI Taxonomy" id="627669"/>
    <lineage>
        <taxon>Bacteria</taxon>
        <taxon>Pseudomonadati</taxon>
        <taxon>Pseudomonadota</taxon>
        <taxon>Betaproteobacteria</taxon>
        <taxon>Burkholderiales</taxon>
        <taxon>Burkholderiaceae</taxon>
        <taxon>Paraburkholderia</taxon>
    </lineage>
</organism>
<proteinExistence type="predicted"/>
<reference evidence="1 2" key="1">
    <citation type="submission" date="2020-04" db="EMBL/GenBank/DDBJ databases">
        <authorList>
            <person name="De Canck E."/>
        </authorList>
    </citation>
    <scope>NUCLEOTIDE SEQUENCE [LARGE SCALE GENOMIC DNA]</scope>
    <source>
        <strain evidence="1 2">LMG 29542</strain>
    </source>
</reference>
<protein>
    <submittedName>
        <fullName evidence="1">Uncharacterized protein</fullName>
    </submittedName>
</protein>
<name>A0A6J5DI42_9BURK</name>
<evidence type="ECO:0000313" key="2">
    <source>
        <dbReference type="Proteomes" id="UP000494363"/>
    </source>
</evidence>
<dbReference type="EMBL" id="CADIKH010000008">
    <property type="protein sequence ID" value="CAB3753788.1"/>
    <property type="molecule type" value="Genomic_DNA"/>
</dbReference>
<evidence type="ECO:0000313" key="1">
    <source>
        <dbReference type="EMBL" id="CAB3753788.1"/>
    </source>
</evidence>
<dbReference type="RefSeq" id="WP_175226434.1">
    <property type="nucleotide sequence ID" value="NZ_CADIKH010000008.1"/>
</dbReference>
<dbReference type="AlphaFoldDB" id="A0A6J5DI42"/>
<keyword evidence="2" id="KW-1185">Reference proteome</keyword>
<accession>A0A6J5DI42</accession>
<sequence>MLNNPDTSFFVCLIAPMLKQLERIAGSSRGEHSLEDLKSEAWIAAQEIQAESGVDFEPEDERLQSAILIRLKKAFGRFANRMMRFALQLDHEDVGADGDALPNSVAASLSGPDAYEPEVAIERAQDIEASALILAERFAEAVAYFRTFENFDNDRRAVAAYLAIPMATLRTRLRRAEIAAATQTSMFDGIEKIASDFMPKRGYWLRRPTTRRGRLFCLLARTIQLRLLSSLPVLFGKWR</sequence>
<gene>
    <name evidence="1" type="ORF">LMG29542_02164</name>
</gene>